<feature type="compositionally biased region" description="Low complexity" evidence="1">
    <location>
        <begin position="201"/>
        <end position="215"/>
    </location>
</feature>
<feature type="region of interest" description="Disordered" evidence="1">
    <location>
        <begin position="200"/>
        <end position="250"/>
    </location>
</feature>
<feature type="region of interest" description="Disordered" evidence="1">
    <location>
        <begin position="146"/>
        <end position="170"/>
    </location>
</feature>
<evidence type="ECO:0000313" key="3">
    <source>
        <dbReference type="Proteomes" id="UP000790347"/>
    </source>
</evidence>
<reference evidence="2" key="2">
    <citation type="journal article" date="2022" name="Res Sq">
        <title>Comparative Genomics Reveals Insights into the Divergent Evolution of Astigmatic Mites and Household Pest Adaptations.</title>
        <authorList>
            <person name="Xiong Q."/>
            <person name="Wan A.T.-Y."/>
            <person name="Liu X.-Y."/>
            <person name="Fung C.S.-H."/>
            <person name="Xiao X."/>
            <person name="Malainual N."/>
            <person name="Hou J."/>
            <person name="Wang L."/>
            <person name="Wang M."/>
            <person name="Yang K."/>
            <person name="Cui Y."/>
            <person name="Leung E."/>
            <person name="Nong W."/>
            <person name="Shin S.-K."/>
            <person name="Au S."/>
            <person name="Jeong K.Y."/>
            <person name="Chew F.T."/>
            <person name="Hui J."/>
            <person name="Leung T.F."/>
            <person name="Tungtrongchitr A."/>
            <person name="Zhong N."/>
            <person name="Liu Z."/>
            <person name="Tsui S."/>
        </authorList>
    </citation>
    <scope>NUCLEOTIDE SEQUENCE</scope>
    <source>
        <strain evidence="2">Derf</strain>
        <tissue evidence="2">Whole organism</tissue>
    </source>
</reference>
<evidence type="ECO:0000313" key="2">
    <source>
        <dbReference type="EMBL" id="KAH9511126.1"/>
    </source>
</evidence>
<dbReference type="AlphaFoldDB" id="A0A922HZI2"/>
<dbReference type="Proteomes" id="UP000790347">
    <property type="component" value="Unassembled WGS sequence"/>
</dbReference>
<dbReference type="EMBL" id="ASGP02000004">
    <property type="protein sequence ID" value="KAH9511126.1"/>
    <property type="molecule type" value="Genomic_DNA"/>
</dbReference>
<feature type="region of interest" description="Disordered" evidence="1">
    <location>
        <begin position="91"/>
        <end position="128"/>
    </location>
</feature>
<feature type="compositionally biased region" description="Low complexity" evidence="1">
    <location>
        <begin position="114"/>
        <end position="128"/>
    </location>
</feature>
<keyword evidence="3" id="KW-1185">Reference proteome</keyword>
<proteinExistence type="predicted"/>
<organism evidence="2 3">
    <name type="scientific">Dermatophagoides farinae</name>
    <name type="common">American house dust mite</name>
    <dbReference type="NCBI Taxonomy" id="6954"/>
    <lineage>
        <taxon>Eukaryota</taxon>
        <taxon>Metazoa</taxon>
        <taxon>Ecdysozoa</taxon>
        <taxon>Arthropoda</taxon>
        <taxon>Chelicerata</taxon>
        <taxon>Arachnida</taxon>
        <taxon>Acari</taxon>
        <taxon>Acariformes</taxon>
        <taxon>Sarcoptiformes</taxon>
        <taxon>Astigmata</taxon>
        <taxon>Psoroptidia</taxon>
        <taxon>Analgoidea</taxon>
        <taxon>Pyroglyphidae</taxon>
        <taxon>Dermatophagoidinae</taxon>
        <taxon>Dermatophagoides</taxon>
    </lineage>
</organism>
<protein>
    <submittedName>
        <fullName evidence="2">Uncharacterized protein</fullName>
    </submittedName>
</protein>
<feature type="compositionally biased region" description="Polar residues" evidence="1">
    <location>
        <begin position="241"/>
        <end position="250"/>
    </location>
</feature>
<evidence type="ECO:0000256" key="1">
    <source>
        <dbReference type="SAM" id="MobiDB-lite"/>
    </source>
</evidence>
<reference evidence="2" key="1">
    <citation type="submission" date="2013-05" db="EMBL/GenBank/DDBJ databases">
        <authorList>
            <person name="Yim A.K.Y."/>
            <person name="Chan T.F."/>
            <person name="Ji K.M."/>
            <person name="Liu X.Y."/>
            <person name="Zhou J.W."/>
            <person name="Li R.Q."/>
            <person name="Yang K.Y."/>
            <person name="Li J."/>
            <person name="Li M."/>
            <person name="Law P.T.W."/>
            <person name="Wu Y.L."/>
            <person name="Cai Z.L."/>
            <person name="Qin H."/>
            <person name="Bao Y."/>
            <person name="Leung R.K.K."/>
            <person name="Ng P.K.S."/>
            <person name="Zou J."/>
            <person name="Zhong X.J."/>
            <person name="Ran P.X."/>
            <person name="Zhong N.S."/>
            <person name="Liu Z.G."/>
            <person name="Tsui S.K.W."/>
        </authorList>
    </citation>
    <scope>NUCLEOTIDE SEQUENCE</scope>
    <source>
        <strain evidence="2">Derf</strain>
        <tissue evidence="2">Whole organism</tissue>
    </source>
</reference>
<accession>A0A922HZI2</accession>
<gene>
    <name evidence="2" type="ORF">DERF_009597</name>
</gene>
<comment type="caution">
    <text evidence="2">The sequence shown here is derived from an EMBL/GenBank/DDBJ whole genome shotgun (WGS) entry which is preliminary data.</text>
</comment>
<feature type="compositionally biased region" description="Pro residues" evidence="1">
    <location>
        <begin position="95"/>
        <end position="106"/>
    </location>
</feature>
<sequence length="315" mass="33794">MESMMTDQCFTARSFFAAAAAAAAATGSPFSMPPIPGYPDITDPRMANFIRERMLFGLPPGTGNPANFSDIVGQQFPVGSHPFASNPSMLWSVPACPPPPPPPPPSSGGKATGQQQQQQQQPQSSPSIEQLQQIYMQNPWYAAAMLSGNNNNNGRIPPPDSSPVHQSSNLNGSSNFNLAATQLATNPQLWAAFAAAYGNGPTMSTAQQQQQQPQSHQPPPPQPSTSPTSNHHHHLGPIIHNNKQIPSPDTFFTTKTNIETEKKSISRMLELSPDSKSIKQELDNNNITTTMIDVTINNSSTSPKRSTTNETASVA</sequence>
<name>A0A922HZI2_DERFA</name>